<name>A0ABU6J916_9BURK</name>
<evidence type="ECO:0000313" key="3">
    <source>
        <dbReference type="Proteomes" id="UP001352263"/>
    </source>
</evidence>
<dbReference type="Proteomes" id="UP001352263">
    <property type="component" value="Unassembled WGS sequence"/>
</dbReference>
<dbReference type="EMBL" id="JAWIIV010000008">
    <property type="protein sequence ID" value="MEC4719931.1"/>
    <property type="molecule type" value="Genomic_DNA"/>
</dbReference>
<proteinExistence type="predicted"/>
<gene>
    <name evidence="2" type="ORF">RY831_12285</name>
</gene>
<accession>A0ABU6J916</accession>
<feature type="transmembrane region" description="Helical" evidence="1">
    <location>
        <begin position="54"/>
        <end position="73"/>
    </location>
</feature>
<keyword evidence="1" id="KW-0812">Transmembrane</keyword>
<keyword evidence="1" id="KW-0472">Membrane</keyword>
<reference evidence="2 3" key="1">
    <citation type="submission" date="2023-10" db="EMBL/GenBank/DDBJ databases">
        <title>Noviherbaspirillum sp. CPCC 100848 genome assembly.</title>
        <authorList>
            <person name="Li X.Y."/>
            <person name="Fang X.M."/>
        </authorList>
    </citation>
    <scope>NUCLEOTIDE SEQUENCE [LARGE SCALE GENOMIC DNA]</scope>
    <source>
        <strain evidence="2 3">CPCC 100848</strain>
    </source>
</reference>
<evidence type="ECO:0008006" key="4">
    <source>
        <dbReference type="Google" id="ProtNLM"/>
    </source>
</evidence>
<evidence type="ECO:0000313" key="2">
    <source>
        <dbReference type="EMBL" id="MEC4719931.1"/>
    </source>
</evidence>
<protein>
    <recommendedName>
        <fullName evidence="4">DUF3784 domain-containing protein</fullName>
    </recommendedName>
</protein>
<keyword evidence="3" id="KW-1185">Reference proteome</keyword>
<comment type="caution">
    <text evidence="2">The sequence shown here is derived from an EMBL/GenBank/DDBJ whole genome shotgun (WGS) entry which is preliminary data.</text>
</comment>
<sequence>MLAALWFLLASAILTGAGYSHYRYRVKNNQYYAKLYSEHEGERASATLPVSNRYALPVVAGIILCVLVPVLLMM</sequence>
<keyword evidence="1" id="KW-1133">Transmembrane helix</keyword>
<organism evidence="2 3">
    <name type="scientific">Noviherbaspirillum album</name>
    <dbReference type="NCBI Taxonomy" id="3080276"/>
    <lineage>
        <taxon>Bacteria</taxon>
        <taxon>Pseudomonadati</taxon>
        <taxon>Pseudomonadota</taxon>
        <taxon>Betaproteobacteria</taxon>
        <taxon>Burkholderiales</taxon>
        <taxon>Oxalobacteraceae</taxon>
        <taxon>Noviherbaspirillum</taxon>
    </lineage>
</organism>
<dbReference type="RefSeq" id="WP_326506640.1">
    <property type="nucleotide sequence ID" value="NZ_JAWIIV010000008.1"/>
</dbReference>
<evidence type="ECO:0000256" key="1">
    <source>
        <dbReference type="SAM" id="Phobius"/>
    </source>
</evidence>